<organism evidence="2 3">
    <name type="scientific">Bellilinea caldifistulae</name>
    <dbReference type="NCBI Taxonomy" id="360411"/>
    <lineage>
        <taxon>Bacteria</taxon>
        <taxon>Bacillati</taxon>
        <taxon>Chloroflexota</taxon>
        <taxon>Anaerolineae</taxon>
        <taxon>Anaerolineales</taxon>
        <taxon>Anaerolineaceae</taxon>
        <taxon>Bellilinea</taxon>
    </lineage>
</organism>
<dbReference type="RefSeq" id="WP_145962452.1">
    <property type="nucleotide sequence ID" value="NZ_DF967971.1"/>
</dbReference>
<gene>
    <name evidence="2" type="ORF">AC812_05810</name>
</gene>
<sequence>MTQATALEHQQQRLAGMGLGGLLAVSFALNVYLLFLQPLGVLSLRRLVFAAGIGAVLSAAVWLYLRRGRQSLVDWWRRWVMQERLWRAGLLLSGIFHLIYPAPPGQLFALPVELQVEFSSLSALPAEVRLISLNNGMVDVSYKDLQLDETAEIRPGSGIHLTVEGESPAKIRWSGRVWQALTLIFSSDQPIEIRIRYQNREERLRFDAPPILERKITVPVGGWWYYGLVKAGILLLAAVSLAVLAALLRTSPLWEDG</sequence>
<keyword evidence="1" id="KW-0812">Transmembrane</keyword>
<feature type="transmembrane region" description="Helical" evidence="1">
    <location>
        <begin position="14"/>
        <end position="35"/>
    </location>
</feature>
<proteinExistence type="predicted"/>
<comment type="caution">
    <text evidence="2">The sequence shown here is derived from an EMBL/GenBank/DDBJ whole genome shotgun (WGS) entry which is preliminary data.</text>
</comment>
<name>A0A0P6X968_9CHLR</name>
<keyword evidence="1" id="KW-1133">Transmembrane helix</keyword>
<feature type="transmembrane region" description="Helical" evidence="1">
    <location>
        <begin position="47"/>
        <end position="65"/>
    </location>
</feature>
<keyword evidence="3" id="KW-1185">Reference proteome</keyword>
<evidence type="ECO:0000313" key="3">
    <source>
        <dbReference type="Proteomes" id="UP000050514"/>
    </source>
</evidence>
<protein>
    <submittedName>
        <fullName evidence="2">Uncharacterized protein</fullName>
    </submittedName>
</protein>
<dbReference type="AlphaFoldDB" id="A0A0P6X968"/>
<dbReference type="Proteomes" id="UP000050514">
    <property type="component" value="Unassembled WGS sequence"/>
</dbReference>
<evidence type="ECO:0000256" key="1">
    <source>
        <dbReference type="SAM" id="Phobius"/>
    </source>
</evidence>
<keyword evidence="1" id="KW-0472">Membrane</keyword>
<accession>A0A0P6X968</accession>
<dbReference type="EMBL" id="LGHJ01000011">
    <property type="protein sequence ID" value="KPL76804.1"/>
    <property type="molecule type" value="Genomic_DNA"/>
</dbReference>
<reference evidence="2 3" key="1">
    <citation type="submission" date="2015-07" db="EMBL/GenBank/DDBJ databases">
        <title>Draft genome of Bellilinea caldifistulae DSM 17877.</title>
        <authorList>
            <person name="Hemp J."/>
            <person name="Ward L.M."/>
            <person name="Pace L.A."/>
            <person name="Fischer W.W."/>
        </authorList>
    </citation>
    <scope>NUCLEOTIDE SEQUENCE [LARGE SCALE GENOMIC DNA]</scope>
    <source>
        <strain evidence="2 3">GOMI-1</strain>
    </source>
</reference>
<dbReference type="STRING" id="360411.AC812_05810"/>
<evidence type="ECO:0000313" key="2">
    <source>
        <dbReference type="EMBL" id="KPL76804.1"/>
    </source>
</evidence>
<feature type="transmembrane region" description="Helical" evidence="1">
    <location>
        <begin position="223"/>
        <end position="248"/>
    </location>
</feature>